<keyword evidence="2" id="KW-0808">Transferase</keyword>
<dbReference type="AlphaFoldDB" id="A5KMY9"/>
<dbReference type="HOGENOM" id="CLU_027634_13_0_9"/>
<accession>A5KMY9</accession>
<dbReference type="InterPro" id="IPR050306">
    <property type="entry name" value="PfkB_Carbo_kinase"/>
</dbReference>
<comment type="caution">
    <text evidence="5">The sequence shown here is derived from an EMBL/GenBank/DDBJ whole genome shotgun (WGS) entry which is preliminary data.</text>
</comment>
<dbReference type="Gene3D" id="3.40.1190.20">
    <property type="match status" value="1"/>
</dbReference>
<dbReference type="InterPro" id="IPR011611">
    <property type="entry name" value="PfkB_dom"/>
</dbReference>
<dbReference type="PaxDb" id="411460-RUMTOR_01612"/>
<evidence type="ECO:0000259" key="4">
    <source>
        <dbReference type="Pfam" id="PF00294"/>
    </source>
</evidence>
<dbReference type="Proteomes" id="UP000003577">
    <property type="component" value="Unassembled WGS sequence"/>
</dbReference>
<name>A5KMY9_9FIRM</name>
<keyword evidence="3 5" id="KW-0418">Kinase</keyword>
<evidence type="ECO:0000256" key="1">
    <source>
        <dbReference type="ARBA" id="ARBA00010688"/>
    </source>
</evidence>
<feature type="domain" description="Carbohydrate kinase PfkB" evidence="4">
    <location>
        <begin position="23"/>
        <end position="270"/>
    </location>
</feature>
<dbReference type="PANTHER" id="PTHR43085:SF41">
    <property type="entry name" value="FRUCTOSELYSINE 6-KINASE"/>
    <property type="match status" value="1"/>
</dbReference>
<dbReference type="SUPFAM" id="SSF53613">
    <property type="entry name" value="Ribokinase-like"/>
    <property type="match status" value="1"/>
</dbReference>
<evidence type="ECO:0000256" key="2">
    <source>
        <dbReference type="ARBA" id="ARBA00022679"/>
    </source>
</evidence>
<evidence type="ECO:0000313" key="6">
    <source>
        <dbReference type="Proteomes" id="UP000003577"/>
    </source>
</evidence>
<reference evidence="5 6" key="2">
    <citation type="submission" date="2007-04" db="EMBL/GenBank/DDBJ databases">
        <title>Draft genome sequence of Ruminococcus torques (ATCC 27756).</title>
        <authorList>
            <person name="Sudarsanam P."/>
            <person name="Ley R."/>
            <person name="Guruge J."/>
            <person name="Turnbaugh P.J."/>
            <person name="Mahowald M."/>
            <person name="Liep D."/>
            <person name="Gordon J."/>
        </authorList>
    </citation>
    <scope>NUCLEOTIDE SEQUENCE [LARGE SCALE GENOMIC DNA]</scope>
    <source>
        <strain evidence="5 6">ATCC 27756</strain>
    </source>
</reference>
<sequence>MSEKKGIGKMEHCKIIAVGDNVCDKYLSRGKMYPGGQCVNTCVYVKMNNMESAYLGKYGDDEVAACVQDTLKEIGIDDSHCRRYEGENGFALVTLKETDRVFLGSNKGGIAKEHDFGFTKEDLEYIKGFHLIYTNLNSYIEKELPVLYQTGVPVAYDFSTRWTDEYLKEICPYVTVAIMSCAHLTDEEREKEMRKAQSYGVKVVLGTIGEDGSYVLYNDKILYAPAVHADDVIDTMGAGDSYFSAFLCSLLETSKEGKIVEGTDEEMAKRLQTAMGKGAVFAAKVCALEGAFGYGVPILGKTTV</sequence>
<dbReference type="Pfam" id="PF00294">
    <property type="entry name" value="PfkB"/>
    <property type="match status" value="1"/>
</dbReference>
<gene>
    <name evidence="5" type="ORF">RUMTOR_01612</name>
</gene>
<dbReference type="GO" id="GO:0016301">
    <property type="term" value="F:kinase activity"/>
    <property type="evidence" value="ECO:0007669"/>
    <property type="project" value="UniProtKB-KW"/>
</dbReference>
<dbReference type="EMBL" id="AAVP02000007">
    <property type="protein sequence ID" value="EDK24155.1"/>
    <property type="molecule type" value="Genomic_DNA"/>
</dbReference>
<proteinExistence type="inferred from homology"/>
<dbReference type="InterPro" id="IPR029056">
    <property type="entry name" value="Ribokinase-like"/>
</dbReference>
<evidence type="ECO:0000256" key="3">
    <source>
        <dbReference type="ARBA" id="ARBA00022777"/>
    </source>
</evidence>
<comment type="similarity">
    <text evidence="1">Belongs to the carbohydrate kinase PfkB family.</text>
</comment>
<organism evidence="5 6">
    <name type="scientific">[Ruminococcus] torques ATCC 27756</name>
    <dbReference type="NCBI Taxonomy" id="411460"/>
    <lineage>
        <taxon>Bacteria</taxon>
        <taxon>Bacillati</taxon>
        <taxon>Bacillota</taxon>
        <taxon>Clostridia</taxon>
        <taxon>Lachnospirales</taxon>
        <taxon>Lachnospiraceae</taxon>
        <taxon>Mediterraneibacter</taxon>
    </lineage>
</organism>
<dbReference type="PANTHER" id="PTHR43085">
    <property type="entry name" value="HEXOKINASE FAMILY MEMBER"/>
    <property type="match status" value="1"/>
</dbReference>
<evidence type="ECO:0000313" key="5">
    <source>
        <dbReference type="EMBL" id="EDK24155.1"/>
    </source>
</evidence>
<dbReference type="InterPro" id="IPR002173">
    <property type="entry name" value="Carboh/pur_kinase_PfkB_CS"/>
</dbReference>
<reference evidence="5 6" key="1">
    <citation type="submission" date="2007-03" db="EMBL/GenBank/DDBJ databases">
        <authorList>
            <person name="Fulton L."/>
            <person name="Clifton S."/>
            <person name="Fulton B."/>
            <person name="Xu J."/>
            <person name="Minx P."/>
            <person name="Pepin K.H."/>
            <person name="Johnson M."/>
            <person name="Thiruvilangam P."/>
            <person name="Bhonagiri V."/>
            <person name="Nash W.E."/>
            <person name="Mardis E.R."/>
            <person name="Wilson R.K."/>
        </authorList>
    </citation>
    <scope>NUCLEOTIDE SEQUENCE [LARGE SCALE GENOMIC DNA]</scope>
    <source>
        <strain evidence="5 6">ATCC 27756</strain>
    </source>
</reference>
<dbReference type="CDD" id="cd01940">
    <property type="entry name" value="Fructoselysine_kinase_like"/>
    <property type="match status" value="1"/>
</dbReference>
<dbReference type="PROSITE" id="PS00584">
    <property type="entry name" value="PFKB_KINASES_2"/>
    <property type="match status" value="1"/>
</dbReference>
<protein>
    <submittedName>
        <fullName evidence="5">Kinase, PfkB family</fullName>
    </submittedName>
</protein>